<dbReference type="InterPro" id="IPR009056">
    <property type="entry name" value="Cyt_c-like_dom"/>
</dbReference>
<sequence>MKTWIKRSLAGVVGLVAFAAAGLVVGAHLGDRKMARRIDVHVEPVAWRTDEASVARGRYLFASRGCTDCHGDNGAGKDVINDGKGMHVRAPNITPHPGSVVSGYGPADWDRAIRHGIKPDGRPLIIMPSEDYARLTNDDLAALVAYVRQMPPQEGVPAHIALPLPVRALYAAGLIRDAAEKIDHTLPPSQPVPEGVNAAHGAYIANACIGCHGATLSGGRIPGGPPDWPAAANLTPGPGSAMPAYRNAAEFTAMLRTGRRPDGSPVSPVMPFGSLKELNDTDAQALYLHLQALPAVPAGQH</sequence>
<accession>A0A1W6L754</accession>
<evidence type="ECO:0000313" key="1">
    <source>
        <dbReference type="EMBL" id="ARN20181.1"/>
    </source>
</evidence>
<dbReference type="EMBL" id="CP015118">
    <property type="protein sequence ID" value="ARN20181.1"/>
    <property type="molecule type" value="Genomic_DNA"/>
</dbReference>
<dbReference type="Pfam" id="PF13442">
    <property type="entry name" value="Cytochrome_CBB3"/>
    <property type="match status" value="1"/>
</dbReference>
<dbReference type="InterPro" id="IPR036909">
    <property type="entry name" value="Cyt_c-like_dom_sf"/>
</dbReference>
<evidence type="ECO:0000313" key="2">
    <source>
        <dbReference type="Proteomes" id="UP000193427"/>
    </source>
</evidence>
<dbReference type="AlphaFoldDB" id="A0A1W6L754"/>
<dbReference type="PANTHER" id="PTHR35008:SF4">
    <property type="entry name" value="BLL4482 PROTEIN"/>
    <property type="match status" value="1"/>
</dbReference>
<dbReference type="Gene3D" id="1.10.760.10">
    <property type="entry name" value="Cytochrome c-like domain"/>
    <property type="match status" value="2"/>
</dbReference>
<dbReference type="OrthoDB" id="9809720at2"/>
<dbReference type="STRING" id="946333.A4W93_09815"/>
<dbReference type="RefSeq" id="WP_085750448.1">
    <property type="nucleotide sequence ID" value="NZ_BSPR01000014.1"/>
</dbReference>
<proteinExistence type="predicted"/>
<dbReference type="PROSITE" id="PS51007">
    <property type="entry name" value="CYTC"/>
    <property type="match status" value="2"/>
</dbReference>
<dbReference type="Proteomes" id="UP000193427">
    <property type="component" value="Chromosome"/>
</dbReference>
<protein>
    <submittedName>
        <fullName evidence="1">Cytochrome C</fullName>
    </submittedName>
</protein>
<reference evidence="1 2" key="1">
    <citation type="submission" date="2016-04" db="EMBL/GenBank/DDBJ databases">
        <title>Complete genome sequence of natural rubber-degrading, novel Gram-negative bacterium, Rhizobacter gummiphilus strain NS21.</title>
        <authorList>
            <person name="Tabata M."/>
            <person name="Kasai D."/>
            <person name="Fukuda M."/>
        </authorList>
    </citation>
    <scope>NUCLEOTIDE SEQUENCE [LARGE SCALE GENOMIC DNA]</scope>
    <source>
        <strain evidence="1 2">NS21</strain>
    </source>
</reference>
<organism evidence="1 2">
    <name type="scientific">Piscinibacter gummiphilus</name>
    <dbReference type="NCBI Taxonomy" id="946333"/>
    <lineage>
        <taxon>Bacteria</taxon>
        <taxon>Pseudomonadati</taxon>
        <taxon>Pseudomonadota</taxon>
        <taxon>Betaproteobacteria</taxon>
        <taxon>Burkholderiales</taxon>
        <taxon>Sphaerotilaceae</taxon>
        <taxon>Piscinibacter</taxon>
    </lineage>
</organism>
<dbReference type="KEGG" id="rgu:A4W93_09815"/>
<dbReference type="InterPro" id="IPR051459">
    <property type="entry name" value="Cytochrome_c-type_DH"/>
</dbReference>
<dbReference type="SUPFAM" id="SSF46626">
    <property type="entry name" value="Cytochrome c"/>
    <property type="match status" value="2"/>
</dbReference>
<dbReference type="PANTHER" id="PTHR35008">
    <property type="entry name" value="BLL4482 PROTEIN-RELATED"/>
    <property type="match status" value="1"/>
</dbReference>
<gene>
    <name evidence="1" type="ORF">A4W93_09815</name>
</gene>
<dbReference type="GO" id="GO:0009055">
    <property type="term" value="F:electron transfer activity"/>
    <property type="evidence" value="ECO:0007669"/>
    <property type="project" value="InterPro"/>
</dbReference>
<name>A0A1W6L754_9BURK</name>
<dbReference type="GO" id="GO:0020037">
    <property type="term" value="F:heme binding"/>
    <property type="evidence" value="ECO:0007669"/>
    <property type="project" value="InterPro"/>
</dbReference>
<keyword evidence="2" id="KW-1185">Reference proteome</keyword>